<gene>
    <name evidence="1" type="ORF">MRATA1EN22A_LOCUS19660</name>
</gene>
<evidence type="ECO:0000313" key="1">
    <source>
        <dbReference type="EMBL" id="CAN0451362.1"/>
    </source>
</evidence>
<sequence>MAEYEDAKLTSPDEHIKDTSTCESFHYKLAEGLLYNQGSKKDTGIQDLEEPRPGENRDPAPGWSLGGKAVPVVSDHTSGTSQHAEVSDGGRSTPAHPPSTHRVSMGPACPLEQFSTGKGQ</sequence>
<dbReference type="Proteomes" id="UP001162501">
    <property type="component" value="Chromosome 3"/>
</dbReference>
<reference evidence="1" key="2">
    <citation type="submission" date="2025-03" db="EMBL/GenBank/DDBJ databases">
        <authorList>
            <consortium name="ELIXIR-Norway"/>
            <consortium name="Elixir Norway"/>
        </authorList>
    </citation>
    <scope>NUCLEOTIDE SEQUENCE</scope>
</reference>
<proteinExistence type="predicted"/>
<accession>A0AC59ZKI1</accession>
<evidence type="ECO:0000313" key="2">
    <source>
        <dbReference type="Proteomes" id="UP001162501"/>
    </source>
</evidence>
<protein>
    <submittedName>
        <fullName evidence="1">Uncharacterized protein</fullName>
    </submittedName>
</protein>
<name>A0AC59ZKI1_RANTA</name>
<dbReference type="EMBL" id="OX596087">
    <property type="protein sequence ID" value="CAN0451362.1"/>
    <property type="molecule type" value="Genomic_DNA"/>
</dbReference>
<organism evidence="1 2">
    <name type="scientific">Rangifer tarandus platyrhynchus</name>
    <name type="common">Svalbard reindeer</name>
    <dbReference type="NCBI Taxonomy" id="3082113"/>
    <lineage>
        <taxon>Eukaryota</taxon>
        <taxon>Metazoa</taxon>
        <taxon>Chordata</taxon>
        <taxon>Craniata</taxon>
        <taxon>Vertebrata</taxon>
        <taxon>Euteleostomi</taxon>
        <taxon>Mammalia</taxon>
        <taxon>Eutheria</taxon>
        <taxon>Laurasiatheria</taxon>
        <taxon>Artiodactyla</taxon>
        <taxon>Ruminantia</taxon>
        <taxon>Pecora</taxon>
        <taxon>Cervidae</taxon>
        <taxon>Odocoileinae</taxon>
        <taxon>Rangifer</taxon>
    </lineage>
</organism>
<reference evidence="1" key="1">
    <citation type="submission" date="2023-05" db="EMBL/GenBank/DDBJ databases">
        <authorList>
            <consortium name="ELIXIR-Norway"/>
        </authorList>
    </citation>
    <scope>NUCLEOTIDE SEQUENCE</scope>
</reference>